<gene>
    <name evidence="2" type="ORF">PU648_03930</name>
</gene>
<proteinExistence type="predicted"/>
<evidence type="ECO:0000256" key="1">
    <source>
        <dbReference type="SAM" id="MobiDB-lite"/>
    </source>
</evidence>
<evidence type="ECO:0000313" key="3">
    <source>
        <dbReference type="Proteomes" id="UP001257627"/>
    </source>
</evidence>
<protein>
    <submittedName>
        <fullName evidence="2">Uncharacterized protein</fullName>
    </submittedName>
</protein>
<dbReference type="Proteomes" id="UP001257627">
    <property type="component" value="Unassembled WGS sequence"/>
</dbReference>
<dbReference type="EMBL" id="JARAKF010000001">
    <property type="protein sequence ID" value="MDU8991546.1"/>
    <property type="molecule type" value="Genomic_DNA"/>
</dbReference>
<accession>A0ABU3UCA5</accession>
<reference evidence="2 3" key="1">
    <citation type="submission" date="2023-02" db="EMBL/GenBank/DDBJ databases">
        <authorList>
            <person name="Maleckis M."/>
        </authorList>
    </citation>
    <scope>NUCLEOTIDE SEQUENCE [LARGE SCALE GENOMIC DNA]</scope>
    <source>
        <strain evidence="2 3">P8-A2</strain>
    </source>
</reference>
<feature type="region of interest" description="Disordered" evidence="1">
    <location>
        <begin position="96"/>
        <end position="119"/>
    </location>
</feature>
<name>A0ABU3UCA5_9ACTN</name>
<sequence>MFFPLFKALELKHNNTAYRPVMDVADLLKRHLEQALKEGAFFDPAKTPLLEGVVPEQWRAAVDDKDRVGRIFYELFVLVSLRDASYAAAGQNWTKGPSPAPSVLAEQGCQPAGARWRSR</sequence>
<dbReference type="RefSeq" id="WP_143610543.1">
    <property type="nucleotide sequence ID" value="NZ_CP107955.1"/>
</dbReference>
<organism evidence="2 3">
    <name type="scientific">Streptomyces mirabilis</name>
    <dbReference type="NCBI Taxonomy" id="68239"/>
    <lineage>
        <taxon>Bacteria</taxon>
        <taxon>Bacillati</taxon>
        <taxon>Actinomycetota</taxon>
        <taxon>Actinomycetes</taxon>
        <taxon>Kitasatosporales</taxon>
        <taxon>Streptomycetaceae</taxon>
        <taxon>Streptomyces</taxon>
    </lineage>
</organism>
<comment type="caution">
    <text evidence="2">The sequence shown here is derived from an EMBL/GenBank/DDBJ whole genome shotgun (WGS) entry which is preliminary data.</text>
</comment>
<evidence type="ECO:0000313" key="2">
    <source>
        <dbReference type="EMBL" id="MDU8991546.1"/>
    </source>
</evidence>
<keyword evidence="3" id="KW-1185">Reference proteome</keyword>